<accession>A0ABW4YK09</accession>
<comment type="caution">
    <text evidence="1">The sequence shown here is derived from an EMBL/GenBank/DDBJ whole genome shotgun (WGS) entry which is preliminary data.</text>
</comment>
<evidence type="ECO:0000313" key="1">
    <source>
        <dbReference type="EMBL" id="MFD2115991.1"/>
    </source>
</evidence>
<dbReference type="EMBL" id="JBHUHO010000029">
    <property type="protein sequence ID" value="MFD2115991.1"/>
    <property type="molecule type" value="Genomic_DNA"/>
</dbReference>
<proteinExistence type="predicted"/>
<organism evidence="1 2">
    <name type="scientific">Paenibacillus yanchengensis</name>
    <dbReference type="NCBI Taxonomy" id="2035833"/>
    <lineage>
        <taxon>Bacteria</taxon>
        <taxon>Bacillati</taxon>
        <taxon>Bacillota</taxon>
        <taxon>Bacilli</taxon>
        <taxon>Bacillales</taxon>
        <taxon>Paenibacillaceae</taxon>
        <taxon>Paenibacillus</taxon>
    </lineage>
</organism>
<dbReference type="Proteomes" id="UP001597362">
    <property type="component" value="Unassembled WGS sequence"/>
</dbReference>
<sequence length="109" mass="12566">MRVGNMLLGAVLGAATIMVVAHRRPQLVEAVNDAVADTATNIGRKSSQMFRKMKRQDFKKEMQTVIPEIKHEAKEMWDKTKHFAGEINDEIMHLQHNNHENDDKIKHQH</sequence>
<keyword evidence="2" id="KW-1185">Reference proteome</keyword>
<evidence type="ECO:0008006" key="3">
    <source>
        <dbReference type="Google" id="ProtNLM"/>
    </source>
</evidence>
<evidence type="ECO:0000313" key="2">
    <source>
        <dbReference type="Proteomes" id="UP001597362"/>
    </source>
</evidence>
<reference evidence="2" key="1">
    <citation type="journal article" date="2019" name="Int. J. Syst. Evol. Microbiol.">
        <title>The Global Catalogue of Microorganisms (GCM) 10K type strain sequencing project: providing services to taxonomists for standard genome sequencing and annotation.</title>
        <authorList>
            <consortium name="The Broad Institute Genomics Platform"/>
            <consortium name="The Broad Institute Genome Sequencing Center for Infectious Disease"/>
            <person name="Wu L."/>
            <person name="Ma J."/>
        </authorList>
    </citation>
    <scope>NUCLEOTIDE SEQUENCE [LARGE SCALE GENOMIC DNA]</scope>
    <source>
        <strain evidence="2">GH52</strain>
    </source>
</reference>
<gene>
    <name evidence="1" type="ORF">ACFSJH_09670</name>
</gene>
<dbReference type="RefSeq" id="WP_377771717.1">
    <property type="nucleotide sequence ID" value="NZ_JBHUHO010000029.1"/>
</dbReference>
<name>A0ABW4YK09_9BACL</name>
<protein>
    <recommendedName>
        <fullName evidence="3">YtxH domain-containing protein</fullName>
    </recommendedName>
</protein>